<evidence type="ECO:0008006" key="2">
    <source>
        <dbReference type="Google" id="ProtNLM"/>
    </source>
</evidence>
<gene>
    <name evidence="1" type="ORF">METZ01_LOCUS96513</name>
</gene>
<sequence length="149" mass="16421">MLTAVYATFVGVSQTQQRVERVLDSTASWRYLTERLREDLNRIAAGTSFTGTVRGFEALFMHADGGQPLPLKYEIEDSAITRSAGNIVSTIELPAEFQQAVFSYQIGDQWNDSAEEIPLGFGIRVATPQGQTSRTFALEFNPQSGQPQG</sequence>
<dbReference type="EMBL" id="UINC01009749">
    <property type="protein sequence ID" value="SVA43659.1"/>
    <property type="molecule type" value="Genomic_DNA"/>
</dbReference>
<accession>A0A381VTM8</accession>
<evidence type="ECO:0000313" key="1">
    <source>
        <dbReference type="EMBL" id="SVA43659.1"/>
    </source>
</evidence>
<proteinExistence type="predicted"/>
<dbReference type="AlphaFoldDB" id="A0A381VTM8"/>
<organism evidence="1">
    <name type="scientific">marine metagenome</name>
    <dbReference type="NCBI Taxonomy" id="408172"/>
    <lineage>
        <taxon>unclassified sequences</taxon>
        <taxon>metagenomes</taxon>
        <taxon>ecological metagenomes</taxon>
    </lineage>
</organism>
<name>A0A381VTM8_9ZZZZ</name>
<protein>
    <recommendedName>
        <fullName evidence="2">General secretion pathway GspH domain-containing protein</fullName>
    </recommendedName>
</protein>
<reference evidence="1" key="1">
    <citation type="submission" date="2018-05" db="EMBL/GenBank/DDBJ databases">
        <authorList>
            <person name="Lanie J.A."/>
            <person name="Ng W.-L."/>
            <person name="Kazmierczak K.M."/>
            <person name="Andrzejewski T.M."/>
            <person name="Davidsen T.M."/>
            <person name="Wayne K.J."/>
            <person name="Tettelin H."/>
            <person name="Glass J.I."/>
            <person name="Rusch D."/>
            <person name="Podicherti R."/>
            <person name="Tsui H.-C.T."/>
            <person name="Winkler M.E."/>
        </authorList>
    </citation>
    <scope>NUCLEOTIDE SEQUENCE</scope>
</reference>